<dbReference type="Pfam" id="PF24623">
    <property type="entry name" value="Phage_zn_bind_8"/>
    <property type="match status" value="1"/>
</dbReference>
<evidence type="ECO:0000313" key="2">
    <source>
        <dbReference type="EMBL" id="MEW2365632.1"/>
    </source>
</evidence>
<evidence type="ECO:0000313" key="3">
    <source>
        <dbReference type="Proteomes" id="UP001553843"/>
    </source>
</evidence>
<dbReference type="Proteomes" id="UP001553843">
    <property type="component" value="Unassembled WGS sequence"/>
</dbReference>
<name>A0ABV3M1Q0_9ACTN</name>
<accession>A0ABV3M1Q0</accession>
<proteinExistence type="predicted"/>
<feature type="domain" description="DNA-binding phage zinc finger" evidence="1">
    <location>
        <begin position="21"/>
        <end position="63"/>
    </location>
</feature>
<sequence length="100" mass="11075">MTIRPGAPMPDSLRHFMRASQHPARAVPCPHCAAAAHRPCVLRASGRQLTQPHPQRISDWARTVACCPACQVEPGIDCHDDGWARSTVHDRRYQEAEEAA</sequence>
<gene>
    <name evidence="2" type="ORF">AB0887_27235</name>
</gene>
<dbReference type="RefSeq" id="WP_359780892.1">
    <property type="nucleotide sequence ID" value="NZ_JBEYRR010000008.1"/>
</dbReference>
<protein>
    <recommendedName>
        <fullName evidence="1">DNA-binding phage zinc finger domain-containing protein</fullName>
    </recommendedName>
</protein>
<dbReference type="InterPro" id="IPR056911">
    <property type="entry name" value="Phage_Znf_bind_put"/>
</dbReference>
<keyword evidence="3" id="KW-1185">Reference proteome</keyword>
<evidence type="ECO:0000259" key="1">
    <source>
        <dbReference type="Pfam" id="PF24623"/>
    </source>
</evidence>
<dbReference type="EMBL" id="JBEYRS010000012">
    <property type="protein sequence ID" value="MEW2365632.1"/>
    <property type="molecule type" value="Genomic_DNA"/>
</dbReference>
<reference evidence="2 3" key="1">
    <citation type="submission" date="2024-06" db="EMBL/GenBank/DDBJ databases">
        <title>The Natural Products Discovery Center: Release of the First 8490 Sequenced Strains for Exploring Actinobacteria Biosynthetic Diversity.</title>
        <authorList>
            <person name="Kalkreuter E."/>
            <person name="Kautsar S.A."/>
            <person name="Yang D."/>
            <person name="Bader C.D."/>
            <person name="Teijaro C.N."/>
            <person name="Fluegel L."/>
            <person name="Davis C.M."/>
            <person name="Simpson J.R."/>
            <person name="Lauterbach L."/>
            <person name="Steele A.D."/>
            <person name="Gui C."/>
            <person name="Meng S."/>
            <person name="Li G."/>
            <person name="Viehrig K."/>
            <person name="Ye F."/>
            <person name="Su P."/>
            <person name="Kiefer A.F."/>
            <person name="Nichols A."/>
            <person name="Cepeda A.J."/>
            <person name="Yan W."/>
            <person name="Fan B."/>
            <person name="Jiang Y."/>
            <person name="Adhikari A."/>
            <person name="Zheng C.-J."/>
            <person name="Schuster L."/>
            <person name="Cowan T.M."/>
            <person name="Smanski M.J."/>
            <person name="Chevrette M.G."/>
            <person name="De Carvalho L.P.S."/>
            <person name="Shen B."/>
        </authorList>
    </citation>
    <scope>NUCLEOTIDE SEQUENCE [LARGE SCALE GENOMIC DNA]</scope>
    <source>
        <strain evidence="2 3">NPDC047833</strain>
    </source>
</reference>
<organism evidence="2 3">
    <name type="scientific">Streptomyces huasconensis</name>
    <dbReference type="NCBI Taxonomy" id="1854574"/>
    <lineage>
        <taxon>Bacteria</taxon>
        <taxon>Bacillati</taxon>
        <taxon>Actinomycetota</taxon>
        <taxon>Actinomycetes</taxon>
        <taxon>Kitasatosporales</taxon>
        <taxon>Streptomycetaceae</taxon>
        <taxon>Streptomyces</taxon>
    </lineage>
</organism>
<comment type="caution">
    <text evidence="2">The sequence shown here is derived from an EMBL/GenBank/DDBJ whole genome shotgun (WGS) entry which is preliminary data.</text>
</comment>